<evidence type="ECO:0000256" key="2">
    <source>
        <dbReference type="SAM" id="MobiDB-lite"/>
    </source>
</evidence>
<evidence type="ECO:0000313" key="4">
    <source>
        <dbReference type="EMBL" id="KAJ8918373.1"/>
    </source>
</evidence>
<accession>A0AAV8VVK2</accession>
<dbReference type="InterPro" id="IPR004875">
    <property type="entry name" value="DDE_SF_endonuclease_dom"/>
</dbReference>
<organism evidence="4 5">
    <name type="scientific">Exocentrus adspersus</name>
    <dbReference type="NCBI Taxonomy" id="1586481"/>
    <lineage>
        <taxon>Eukaryota</taxon>
        <taxon>Metazoa</taxon>
        <taxon>Ecdysozoa</taxon>
        <taxon>Arthropoda</taxon>
        <taxon>Hexapoda</taxon>
        <taxon>Insecta</taxon>
        <taxon>Pterygota</taxon>
        <taxon>Neoptera</taxon>
        <taxon>Endopterygota</taxon>
        <taxon>Coleoptera</taxon>
        <taxon>Polyphaga</taxon>
        <taxon>Cucujiformia</taxon>
        <taxon>Chrysomeloidea</taxon>
        <taxon>Cerambycidae</taxon>
        <taxon>Lamiinae</taxon>
        <taxon>Acanthocinini</taxon>
        <taxon>Exocentrus</taxon>
    </lineage>
</organism>
<dbReference type="PANTHER" id="PTHR19303">
    <property type="entry name" value="TRANSPOSON"/>
    <property type="match status" value="1"/>
</dbReference>
<keyword evidence="5" id="KW-1185">Reference proteome</keyword>
<gene>
    <name evidence="4" type="ORF">NQ315_008067</name>
</gene>
<dbReference type="Proteomes" id="UP001159042">
    <property type="component" value="Unassembled WGS sequence"/>
</dbReference>
<dbReference type="SUPFAM" id="SSF46689">
    <property type="entry name" value="Homeodomain-like"/>
    <property type="match status" value="1"/>
</dbReference>
<dbReference type="InterPro" id="IPR009057">
    <property type="entry name" value="Homeodomain-like_sf"/>
</dbReference>
<dbReference type="InterPro" id="IPR050863">
    <property type="entry name" value="CenT-Element_Derived"/>
</dbReference>
<name>A0AAV8VVK2_9CUCU</name>
<dbReference type="EMBL" id="JANEYG010000026">
    <property type="protein sequence ID" value="KAJ8918373.1"/>
    <property type="molecule type" value="Genomic_DNA"/>
</dbReference>
<protein>
    <recommendedName>
        <fullName evidence="3">DDE-1 domain-containing protein</fullName>
    </recommendedName>
</protein>
<sequence length="710" mass="80245">MDTGDKFLLVGLFTMVRKKKERTRATFTAEQMMAAVAEVKNNQTPLRVAAEMFDVKFTTLRRYVLKERENANSKMVPNYAVRLIFTKEQEESLCDYVKTCSKMAFGLNTFKVRQLAYEMACKNNIVMPESWKNNKCASKDWLRAFIQRNPTLSLRKPEACSLSRLTSFTKPNVDRFFSNLEEIYNKHPSILQEIRIYNLDETGTTTVQRPHKVVAQKGVKQLNQCTSAERGLLATTCAIIRANGTFLPPTIVFPRKKFNPLMLSGAPPGTLGLANPSGWMTAELFTEVLNHFIKQTGTTKENPSLLILDNHESHVSLETAEIAKSNGVIILTLPPHTSNKLQPLDKSVFFSFKNFYNNAIDAWLLNHPGQPMTLYQIAHCVGVAHSKSMTPENIMSGFKSTGIYPFNSDIFTETDFLLSSVTDRQENNLEGMESRKAVVVIRQGTDCSNNDGEHLSQKEIGPSTSNIASTSSCVNSSPSTEVQIGLPDEEKSDLEVTSDLNGTFITPFEMQGFPKAAPRKNLKRVRKSKKSVILTSTPEMKELSYKSEKKKTPKTPAVKKIKRNISVILDNKDKSLGKKKRRRDYTETDESIKLMESSDEDITLADLQYYFAQEHANETEDSYTINDDTTILKNAFVLVKFENNVHYVAKVLESYENNEFQVSYLRKSGKILNSFYFPDIPDIHTAVKSDFVMLLPDPITTSNKKTLFLL</sequence>
<evidence type="ECO:0000313" key="5">
    <source>
        <dbReference type="Proteomes" id="UP001159042"/>
    </source>
</evidence>
<dbReference type="GO" id="GO:0005634">
    <property type="term" value="C:nucleus"/>
    <property type="evidence" value="ECO:0007669"/>
    <property type="project" value="UniProtKB-SubCell"/>
</dbReference>
<evidence type="ECO:0000259" key="3">
    <source>
        <dbReference type="Pfam" id="PF03184"/>
    </source>
</evidence>
<dbReference type="PANTHER" id="PTHR19303:SF74">
    <property type="entry name" value="POGO TRANSPOSABLE ELEMENT WITH KRAB DOMAIN"/>
    <property type="match status" value="1"/>
</dbReference>
<dbReference type="Gene3D" id="3.30.420.10">
    <property type="entry name" value="Ribonuclease H-like superfamily/Ribonuclease H"/>
    <property type="match status" value="1"/>
</dbReference>
<proteinExistence type="predicted"/>
<feature type="region of interest" description="Disordered" evidence="2">
    <location>
        <begin position="448"/>
        <end position="490"/>
    </location>
</feature>
<feature type="domain" description="DDE-1" evidence="3">
    <location>
        <begin position="236"/>
        <end position="398"/>
    </location>
</feature>
<comment type="subcellular location">
    <subcellularLocation>
        <location evidence="1">Nucleus</location>
    </subcellularLocation>
</comment>
<dbReference type="InterPro" id="IPR036397">
    <property type="entry name" value="RNaseH_sf"/>
</dbReference>
<reference evidence="4 5" key="1">
    <citation type="journal article" date="2023" name="Insect Mol. Biol.">
        <title>Genome sequencing provides insights into the evolution of gene families encoding plant cell wall-degrading enzymes in longhorned beetles.</title>
        <authorList>
            <person name="Shin N.R."/>
            <person name="Okamura Y."/>
            <person name="Kirsch R."/>
            <person name="Pauchet Y."/>
        </authorList>
    </citation>
    <scope>NUCLEOTIDE SEQUENCE [LARGE SCALE GENOMIC DNA]</scope>
    <source>
        <strain evidence="4">EAD_L_NR</strain>
    </source>
</reference>
<dbReference type="AlphaFoldDB" id="A0AAV8VVK2"/>
<evidence type="ECO:0000256" key="1">
    <source>
        <dbReference type="ARBA" id="ARBA00004123"/>
    </source>
</evidence>
<comment type="caution">
    <text evidence="4">The sequence shown here is derived from an EMBL/GenBank/DDBJ whole genome shotgun (WGS) entry which is preliminary data.</text>
</comment>
<dbReference type="Pfam" id="PF03184">
    <property type="entry name" value="DDE_1"/>
    <property type="match status" value="1"/>
</dbReference>
<feature type="compositionally biased region" description="Low complexity" evidence="2">
    <location>
        <begin position="469"/>
        <end position="479"/>
    </location>
</feature>
<dbReference type="GO" id="GO:0003677">
    <property type="term" value="F:DNA binding"/>
    <property type="evidence" value="ECO:0007669"/>
    <property type="project" value="TreeGrafter"/>
</dbReference>